<proteinExistence type="predicted"/>
<dbReference type="AlphaFoldDB" id="A0AAF0INJ2"/>
<dbReference type="Proteomes" id="UP001219355">
    <property type="component" value="Chromosome 4"/>
</dbReference>
<sequence length="88" mass="10014">MAGQCLIYIKLQKCFWDFLGQALAQYIGYLGLPPVKMIKESPLVHTCISEVPIPETSFEEFVIRIPPSGEKEKFFKIHKKTIDLRTGG</sequence>
<organism evidence="1 2">
    <name type="scientific">Emydomyces testavorans</name>
    <dbReference type="NCBI Taxonomy" id="2070801"/>
    <lineage>
        <taxon>Eukaryota</taxon>
        <taxon>Fungi</taxon>
        <taxon>Dikarya</taxon>
        <taxon>Ascomycota</taxon>
        <taxon>Pezizomycotina</taxon>
        <taxon>Eurotiomycetes</taxon>
        <taxon>Eurotiomycetidae</taxon>
        <taxon>Onygenales</taxon>
        <taxon>Nannizziopsiaceae</taxon>
        <taxon>Emydomyces</taxon>
    </lineage>
</organism>
<accession>A0AAF0INJ2</accession>
<dbReference type="EMBL" id="CP120630">
    <property type="protein sequence ID" value="WEW60884.1"/>
    <property type="molecule type" value="Genomic_DNA"/>
</dbReference>
<gene>
    <name evidence="1" type="ORF">PRK78_006372</name>
</gene>
<evidence type="ECO:0000313" key="2">
    <source>
        <dbReference type="Proteomes" id="UP001219355"/>
    </source>
</evidence>
<protein>
    <submittedName>
        <fullName evidence="1">Uncharacterized protein</fullName>
    </submittedName>
</protein>
<name>A0AAF0INJ2_9EURO</name>
<evidence type="ECO:0000313" key="1">
    <source>
        <dbReference type="EMBL" id="WEW60884.1"/>
    </source>
</evidence>
<keyword evidence="2" id="KW-1185">Reference proteome</keyword>
<reference evidence="1" key="1">
    <citation type="submission" date="2023-03" db="EMBL/GenBank/DDBJ databases">
        <title>Emydomyces testavorans Genome Sequence.</title>
        <authorList>
            <person name="Hoyer L."/>
        </authorList>
    </citation>
    <scope>NUCLEOTIDE SEQUENCE</scope>
    <source>
        <strain evidence="1">16-2883</strain>
    </source>
</reference>